<evidence type="ECO:0000313" key="2">
    <source>
        <dbReference type="Proteomes" id="UP000470520"/>
    </source>
</evidence>
<dbReference type="EMBL" id="JAAGMR010000227">
    <property type="protein sequence ID" value="NEB94077.1"/>
    <property type="molecule type" value="Genomic_DNA"/>
</dbReference>
<evidence type="ECO:0000313" key="1">
    <source>
        <dbReference type="EMBL" id="NEB94077.1"/>
    </source>
</evidence>
<name>A0A7K3QVY6_9ACTN</name>
<comment type="caution">
    <text evidence="1">The sequence shown here is derived from an EMBL/GenBank/DDBJ whole genome shotgun (WGS) entry which is preliminary data.</text>
</comment>
<dbReference type="Proteomes" id="UP000470520">
    <property type="component" value="Unassembled WGS sequence"/>
</dbReference>
<sequence>MPSSQANTAVFDIPEGQGLAIQMDEADHVQTESWGSSRAGQLHRAHQEFLMRQGRLTESLQMDIDNVGSLFGTKYDGAIDEMVGKIPDYIDAIRQAGKYPGGLR</sequence>
<reference evidence="1 2" key="1">
    <citation type="submission" date="2020-01" db="EMBL/GenBank/DDBJ databases">
        <title>Insect and environment-associated Actinomycetes.</title>
        <authorList>
            <person name="Currrie C."/>
            <person name="Chevrette M."/>
            <person name="Carlson C."/>
            <person name="Stubbendieck R."/>
            <person name="Wendt-Pienkowski E."/>
        </authorList>
    </citation>
    <scope>NUCLEOTIDE SEQUENCE [LARGE SCALE GENOMIC DNA]</scope>
    <source>
        <strain evidence="1 2">SID7754</strain>
    </source>
</reference>
<dbReference type="AlphaFoldDB" id="A0A7K3QVY6"/>
<gene>
    <name evidence="1" type="ORF">G3I21_20715</name>
</gene>
<proteinExistence type="predicted"/>
<protein>
    <submittedName>
        <fullName evidence="1">Uncharacterized protein</fullName>
    </submittedName>
</protein>
<dbReference type="RefSeq" id="WP_164190796.1">
    <property type="nucleotide sequence ID" value="NZ_JAAGMR010000227.1"/>
</dbReference>
<accession>A0A7K3QVY6</accession>
<organism evidence="1 2">
    <name type="scientific">Streptomyces bauhiniae</name>
    <dbReference type="NCBI Taxonomy" id="2340725"/>
    <lineage>
        <taxon>Bacteria</taxon>
        <taxon>Bacillati</taxon>
        <taxon>Actinomycetota</taxon>
        <taxon>Actinomycetes</taxon>
        <taxon>Kitasatosporales</taxon>
        <taxon>Streptomycetaceae</taxon>
        <taxon>Streptomyces</taxon>
    </lineage>
</organism>